<comment type="caution">
    <text evidence="2">The sequence shown here is derived from an EMBL/GenBank/DDBJ whole genome shotgun (WGS) entry which is preliminary data.</text>
</comment>
<evidence type="ECO:0000313" key="3">
    <source>
        <dbReference type="Proteomes" id="UP000887159"/>
    </source>
</evidence>
<proteinExistence type="predicted"/>
<reference evidence="2" key="1">
    <citation type="submission" date="2020-08" db="EMBL/GenBank/DDBJ databases">
        <title>Multicomponent nature underlies the extraordinary mechanical properties of spider dragline silk.</title>
        <authorList>
            <person name="Kono N."/>
            <person name="Nakamura H."/>
            <person name="Mori M."/>
            <person name="Yoshida Y."/>
            <person name="Ohtoshi R."/>
            <person name="Malay A.D."/>
            <person name="Moran D.A.P."/>
            <person name="Tomita M."/>
            <person name="Numata K."/>
            <person name="Arakawa K."/>
        </authorList>
    </citation>
    <scope>NUCLEOTIDE SEQUENCE</scope>
</reference>
<evidence type="ECO:0000256" key="1">
    <source>
        <dbReference type="SAM" id="MobiDB-lite"/>
    </source>
</evidence>
<keyword evidence="3" id="KW-1185">Reference proteome</keyword>
<name>A0A8X6VSW3_TRICX</name>
<feature type="region of interest" description="Disordered" evidence="1">
    <location>
        <begin position="28"/>
        <end position="80"/>
    </location>
</feature>
<sequence length="80" mass="8872">MFDCSSSYKIARRVHEIPLDGGIVTKHFPFRNKETDPRGEEGMTRSMSGVGTLHPRNEKDASARTGTPDPENSDVTQAPR</sequence>
<organism evidence="2 3">
    <name type="scientific">Trichonephila clavipes</name>
    <name type="common">Golden silk orbweaver</name>
    <name type="synonym">Nephila clavipes</name>
    <dbReference type="NCBI Taxonomy" id="2585209"/>
    <lineage>
        <taxon>Eukaryota</taxon>
        <taxon>Metazoa</taxon>
        <taxon>Ecdysozoa</taxon>
        <taxon>Arthropoda</taxon>
        <taxon>Chelicerata</taxon>
        <taxon>Arachnida</taxon>
        <taxon>Araneae</taxon>
        <taxon>Araneomorphae</taxon>
        <taxon>Entelegynae</taxon>
        <taxon>Araneoidea</taxon>
        <taxon>Nephilidae</taxon>
        <taxon>Trichonephila</taxon>
    </lineage>
</organism>
<gene>
    <name evidence="2" type="ORF">TNCV_1166821</name>
</gene>
<evidence type="ECO:0000313" key="2">
    <source>
        <dbReference type="EMBL" id="GFY21534.1"/>
    </source>
</evidence>
<accession>A0A8X6VSW3</accession>
<dbReference type="Proteomes" id="UP000887159">
    <property type="component" value="Unassembled WGS sequence"/>
</dbReference>
<dbReference type="AlphaFoldDB" id="A0A8X6VSW3"/>
<protein>
    <submittedName>
        <fullName evidence="2">Uncharacterized protein</fullName>
    </submittedName>
</protein>
<feature type="compositionally biased region" description="Basic and acidic residues" evidence="1">
    <location>
        <begin position="31"/>
        <end position="43"/>
    </location>
</feature>
<dbReference type="EMBL" id="BMAU01021358">
    <property type="protein sequence ID" value="GFY21534.1"/>
    <property type="molecule type" value="Genomic_DNA"/>
</dbReference>